<dbReference type="InterPro" id="IPR013249">
    <property type="entry name" value="RNA_pol_sigma70_r4_t2"/>
</dbReference>
<keyword evidence="2 6" id="KW-0805">Transcription regulation</keyword>
<keyword evidence="3 6" id="KW-0731">Sigma factor</keyword>
<comment type="similarity">
    <text evidence="1 6">Belongs to the sigma-70 factor family. ECF subfamily.</text>
</comment>
<gene>
    <name evidence="9" type="ORF">HMPREF0661_01395</name>
</gene>
<evidence type="ECO:0000313" key="9">
    <source>
        <dbReference type="EMBL" id="KGF55649.1"/>
    </source>
</evidence>
<feature type="domain" description="RNA polymerase sigma-70 region 2" evidence="7">
    <location>
        <begin position="12"/>
        <end position="76"/>
    </location>
</feature>
<protein>
    <recommendedName>
        <fullName evidence="6">RNA polymerase sigma factor</fullName>
    </recommendedName>
</protein>
<evidence type="ECO:0000256" key="6">
    <source>
        <dbReference type="RuleBase" id="RU000716"/>
    </source>
</evidence>
<evidence type="ECO:0000313" key="10">
    <source>
        <dbReference type="Proteomes" id="UP000029578"/>
    </source>
</evidence>
<dbReference type="PROSITE" id="PS01063">
    <property type="entry name" value="SIGMA70_ECF"/>
    <property type="match status" value="1"/>
</dbReference>
<evidence type="ECO:0000259" key="8">
    <source>
        <dbReference type="Pfam" id="PF08281"/>
    </source>
</evidence>
<accession>A0A096DDN4</accession>
<dbReference type="SUPFAM" id="SSF88659">
    <property type="entry name" value="Sigma3 and sigma4 domains of RNA polymerase sigma factors"/>
    <property type="match status" value="1"/>
</dbReference>
<dbReference type="InterPro" id="IPR013324">
    <property type="entry name" value="RNA_pol_sigma_r3/r4-like"/>
</dbReference>
<dbReference type="InterPro" id="IPR039425">
    <property type="entry name" value="RNA_pol_sigma-70-like"/>
</dbReference>
<dbReference type="Pfam" id="PF04542">
    <property type="entry name" value="Sigma70_r2"/>
    <property type="match status" value="1"/>
</dbReference>
<dbReference type="Proteomes" id="UP000029578">
    <property type="component" value="Unassembled WGS sequence"/>
</dbReference>
<dbReference type="RefSeq" id="WP_036861914.1">
    <property type="nucleotide sequence ID" value="NZ_JRNS01000097.1"/>
</dbReference>
<dbReference type="NCBIfam" id="TIGR02937">
    <property type="entry name" value="sigma70-ECF"/>
    <property type="match status" value="1"/>
</dbReference>
<dbReference type="Gene3D" id="1.10.10.10">
    <property type="entry name" value="Winged helix-like DNA-binding domain superfamily/Winged helix DNA-binding domain"/>
    <property type="match status" value="1"/>
</dbReference>
<comment type="caution">
    <text evidence="9">The sequence shown here is derived from an EMBL/GenBank/DDBJ whole genome shotgun (WGS) entry which is preliminary data.</text>
</comment>
<organism evidence="9 10">
    <name type="scientific">Prevotella melaninogenica DNF00666</name>
    <dbReference type="NCBI Taxonomy" id="1401073"/>
    <lineage>
        <taxon>Bacteria</taxon>
        <taxon>Pseudomonadati</taxon>
        <taxon>Bacteroidota</taxon>
        <taxon>Bacteroidia</taxon>
        <taxon>Bacteroidales</taxon>
        <taxon>Prevotellaceae</taxon>
        <taxon>Prevotella</taxon>
    </lineage>
</organism>
<dbReference type="PANTHER" id="PTHR43133:SF51">
    <property type="entry name" value="RNA POLYMERASE SIGMA FACTOR"/>
    <property type="match status" value="1"/>
</dbReference>
<dbReference type="GO" id="GO:0016987">
    <property type="term" value="F:sigma factor activity"/>
    <property type="evidence" value="ECO:0007669"/>
    <property type="project" value="UniProtKB-KW"/>
</dbReference>
<proteinExistence type="inferred from homology"/>
<evidence type="ECO:0000256" key="5">
    <source>
        <dbReference type="ARBA" id="ARBA00023163"/>
    </source>
</evidence>
<keyword evidence="5 6" id="KW-0804">Transcription</keyword>
<dbReference type="InterPro" id="IPR036388">
    <property type="entry name" value="WH-like_DNA-bd_sf"/>
</dbReference>
<feature type="domain" description="RNA polymerase sigma factor 70 region 4 type 2" evidence="8">
    <location>
        <begin position="102"/>
        <end position="154"/>
    </location>
</feature>
<dbReference type="AlphaFoldDB" id="A0A096DDN4"/>
<dbReference type="InterPro" id="IPR013325">
    <property type="entry name" value="RNA_pol_sigma_r2"/>
</dbReference>
<evidence type="ECO:0000256" key="2">
    <source>
        <dbReference type="ARBA" id="ARBA00023015"/>
    </source>
</evidence>
<name>A0A096DDN4_9BACT</name>
<dbReference type="EMBL" id="JRNS01000097">
    <property type="protein sequence ID" value="KGF55649.1"/>
    <property type="molecule type" value="Genomic_DNA"/>
</dbReference>
<evidence type="ECO:0000259" key="7">
    <source>
        <dbReference type="Pfam" id="PF04542"/>
    </source>
</evidence>
<dbReference type="GO" id="GO:0003677">
    <property type="term" value="F:DNA binding"/>
    <property type="evidence" value="ECO:0007669"/>
    <property type="project" value="UniProtKB-KW"/>
</dbReference>
<reference evidence="9 10" key="1">
    <citation type="submission" date="2014-07" db="EMBL/GenBank/DDBJ databases">
        <authorList>
            <person name="McCorrison J."/>
            <person name="Sanka R."/>
            <person name="Torralba M."/>
            <person name="Gillis M."/>
            <person name="Haft D.H."/>
            <person name="Methe B."/>
            <person name="Sutton G."/>
            <person name="Nelson K.E."/>
        </authorList>
    </citation>
    <scope>NUCLEOTIDE SEQUENCE [LARGE SCALE GENOMIC DNA]</scope>
    <source>
        <strain evidence="9 10">DNF00666</strain>
    </source>
</reference>
<evidence type="ECO:0000256" key="1">
    <source>
        <dbReference type="ARBA" id="ARBA00010641"/>
    </source>
</evidence>
<dbReference type="SUPFAM" id="SSF88946">
    <property type="entry name" value="Sigma2 domain of RNA polymerase sigma factors"/>
    <property type="match status" value="1"/>
</dbReference>
<dbReference type="InterPro" id="IPR007627">
    <property type="entry name" value="RNA_pol_sigma70_r2"/>
</dbReference>
<dbReference type="Pfam" id="PF08281">
    <property type="entry name" value="Sigma70_r4_2"/>
    <property type="match status" value="1"/>
</dbReference>
<evidence type="ECO:0000256" key="4">
    <source>
        <dbReference type="ARBA" id="ARBA00023125"/>
    </source>
</evidence>
<sequence length="160" mass="18718">MTREQFVEQVGREQAHLRRFLTALCCGNGAEADDIAQEALIKAYLRSSQYDERGQFSAWLMKIAYRVFIDSRRKQKHKQELPLEKAITLQGNSKSDETFRYQELHTALATLSETMRTSILLYYMQGYQIKEIAEITENSEDAIKKQLSRGREQLKHLLER</sequence>
<dbReference type="GO" id="GO:0006352">
    <property type="term" value="P:DNA-templated transcription initiation"/>
    <property type="evidence" value="ECO:0007669"/>
    <property type="project" value="InterPro"/>
</dbReference>
<dbReference type="PANTHER" id="PTHR43133">
    <property type="entry name" value="RNA POLYMERASE ECF-TYPE SIGMA FACTO"/>
    <property type="match status" value="1"/>
</dbReference>
<keyword evidence="4 6" id="KW-0238">DNA-binding</keyword>
<evidence type="ECO:0000256" key="3">
    <source>
        <dbReference type="ARBA" id="ARBA00023082"/>
    </source>
</evidence>
<dbReference type="Gene3D" id="1.10.1740.10">
    <property type="match status" value="1"/>
</dbReference>
<dbReference type="InterPro" id="IPR014284">
    <property type="entry name" value="RNA_pol_sigma-70_dom"/>
</dbReference>
<dbReference type="InterPro" id="IPR000838">
    <property type="entry name" value="RNA_pol_sigma70_ECF_CS"/>
</dbReference>